<reference evidence="2 3" key="1">
    <citation type="submission" date="2018-06" db="EMBL/GenBank/DDBJ databases">
        <title>Extensive metabolic versatility and redundancy in microbially diverse, dynamic hydrothermal sediments.</title>
        <authorList>
            <person name="Dombrowski N."/>
            <person name="Teske A."/>
            <person name="Baker B.J."/>
        </authorList>
    </citation>
    <scope>NUCLEOTIDE SEQUENCE [LARGE SCALE GENOMIC DNA]</scope>
    <source>
        <strain evidence="2">B29_G17</strain>
    </source>
</reference>
<feature type="transmembrane region" description="Helical" evidence="1">
    <location>
        <begin position="194"/>
        <end position="212"/>
    </location>
</feature>
<name>A0A497EYT2_9CREN</name>
<dbReference type="EMBL" id="QMQZ01000009">
    <property type="protein sequence ID" value="RLE52181.1"/>
    <property type="molecule type" value="Genomic_DNA"/>
</dbReference>
<dbReference type="SUPFAM" id="SSF46785">
    <property type="entry name" value="Winged helix' DNA-binding domain"/>
    <property type="match status" value="1"/>
</dbReference>
<organism evidence="2 3">
    <name type="scientific">Thermoproteota archaeon</name>
    <dbReference type="NCBI Taxonomy" id="2056631"/>
    <lineage>
        <taxon>Archaea</taxon>
        <taxon>Thermoproteota</taxon>
    </lineage>
</organism>
<gene>
    <name evidence="2" type="ORF">DRJ20_00670</name>
</gene>
<evidence type="ECO:0000256" key="1">
    <source>
        <dbReference type="SAM" id="Phobius"/>
    </source>
</evidence>
<evidence type="ECO:0008006" key="4">
    <source>
        <dbReference type="Google" id="ProtNLM"/>
    </source>
</evidence>
<dbReference type="Proteomes" id="UP000268446">
    <property type="component" value="Unassembled WGS sequence"/>
</dbReference>
<proteinExistence type="predicted"/>
<dbReference type="InterPro" id="IPR036390">
    <property type="entry name" value="WH_DNA-bd_sf"/>
</dbReference>
<keyword evidence="1" id="KW-1133">Transmembrane helix</keyword>
<evidence type="ECO:0000313" key="2">
    <source>
        <dbReference type="EMBL" id="RLE52181.1"/>
    </source>
</evidence>
<sequence>MILRGCQVYILVLVISLTSLFYGYAYNDNYVELLVYRDGLVHVTQRLKCNETYPTITIKLLSTKVENVLALDENNTLLDYEIVDTSMKIYSLGAKEIVVEYDTFELTSMEAGVWTLSFNSPYNLTVKLPEGATIIYLSSVPTVITSEANRTVLYLSSGAWEISYILPAIPFKPDTSGPSEAPPEEVKPRYPVELMIVGILAALIVVSGAFIIHKRKRSIDIESIFREHPELNDDERVVLKFIASRGGRIFEAKLRKAFPEIPRTTLWRMVKRLEKLGILHVKKVGIQNQVELSRK</sequence>
<protein>
    <recommendedName>
        <fullName evidence="4">Winged helix-turn-helix transcriptional regulator</fullName>
    </recommendedName>
</protein>
<dbReference type="AlphaFoldDB" id="A0A497EYT2"/>
<keyword evidence="1" id="KW-0812">Transmembrane</keyword>
<accession>A0A497EYT2</accession>
<feature type="transmembrane region" description="Helical" evidence="1">
    <location>
        <begin position="7"/>
        <end position="26"/>
    </location>
</feature>
<keyword evidence="1" id="KW-0472">Membrane</keyword>
<comment type="caution">
    <text evidence="2">The sequence shown here is derived from an EMBL/GenBank/DDBJ whole genome shotgun (WGS) entry which is preliminary data.</text>
</comment>
<evidence type="ECO:0000313" key="3">
    <source>
        <dbReference type="Proteomes" id="UP000268446"/>
    </source>
</evidence>